<reference evidence="1" key="1">
    <citation type="submission" date="2014-05" db="EMBL/GenBank/DDBJ databases">
        <authorList>
            <person name="Chronopoulou M."/>
        </authorList>
    </citation>
    <scope>NUCLEOTIDE SEQUENCE</scope>
    <source>
        <tissue evidence="1">Whole organism</tissue>
    </source>
</reference>
<organism evidence="1">
    <name type="scientific">Lepeophtheirus salmonis</name>
    <name type="common">Salmon louse</name>
    <name type="synonym">Caligus salmonis</name>
    <dbReference type="NCBI Taxonomy" id="72036"/>
    <lineage>
        <taxon>Eukaryota</taxon>
        <taxon>Metazoa</taxon>
        <taxon>Ecdysozoa</taxon>
        <taxon>Arthropoda</taxon>
        <taxon>Crustacea</taxon>
        <taxon>Multicrustacea</taxon>
        <taxon>Hexanauplia</taxon>
        <taxon>Copepoda</taxon>
        <taxon>Siphonostomatoida</taxon>
        <taxon>Caligidae</taxon>
        <taxon>Lepeophtheirus</taxon>
    </lineage>
</organism>
<sequence>GSAAEIRFKVNQPVLRFDYDLNHARKLFNGSSVTHLLYQGETQQE</sequence>
<protein>
    <submittedName>
        <fullName evidence="1">Uncharacterized protein</fullName>
    </submittedName>
</protein>
<proteinExistence type="predicted"/>
<evidence type="ECO:0000313" key="1">
    <source>
        <dbReference type="EMBL" id="CDW38292.1"/>
    </source>
</evidence>
<feature type="non-terminal residue" evidence="1">
    <location>
        <position position="1"/>
    </location>
</feature>
<dbReference type="EMBL" id="HACA01020931">
    <property type="protein sequence ID" value="CDW38292.1"/>
    <property type="molecule type" value="Transcribed_RNA"/>
</dbReference>
<accession>A0A0K2UK27</accession>
<name>A0A0K2UK27_LEPSM</name>
<dbReference type="AlphaFoldDB" id="A0A0K2UK27"/>